<gene>
    <name evidence="2" type="ORF">UX31_C0010G0026</name>
</gene>
<proteinExistence type="predicted"/>
<organism evidence="2 3">
    <name type="scientific">Candidatus Nomurabacteria bacterium GW2011_GWA1_46_11</name>
    <dbReference type="NCBI Taxonomy" id="1618732"/>
    <lineage>
        <taxon>Bacteria</taxon>
        <taxon>Candidatus Nomuraibacteriota</taxon>
    </lineage>
</organism>
<keyword evidence="1" id="KW-0812">Transmembrane</keyword>
<reference evidence="2 3" key="1">
    <citation type="journal article" date="2015" name="Nature">
        <title>rRNA introns, odd ribosomes, and small enigmatic genomes across a large radiation of phyla.</title>
        <authorList>
            <person name="Brown C.T."/>
            <person name="Hug L.A."/>
            <person name="Thomas B.C."/>
            <person name="Sharon I."/>
            <person name="Castelle C.J."/>
            <person name="Singh A."/>
            <person name="Wilkins M.J."/>
            <person name="Williams K.H."/>
            <person name="Banfield J.F."/>
        </authorList>
    </citation>
    <scope>NUCLEOTIDE SEQUENCE [LARGE SCALE GENOMIC DNA]</scope>
</reference>
<dbReference type="Proteomes" id="UP000034107">
    <property type="component" value="Unassembled WGS sequence"/>
</dbReference>
<dbReference type="EMBL" id="LCLS01000010">
    <property type="protein sequence ID" value="KKU21895.1"/>
    <property type="molecule type" value="Genomic_DNA"/>
</dbReference>
<name>A0A0G1RLT9_9BACT</name>
<feature type="transmembrane region" description="Helical" evidence="1">
    <location>
        <begin position="53"/>
        <end position="71"/>
    </location>
</feature>
<evidence type="ECO:0008006" key="4">
    <source>
        <dbReference type="Google" id="ProtNLM"/>
    </source>
</evidence>
<accession>A0A0G1RLT9</accession>
<feature type="transmembrane region" description="Helical" evidence="1">
    <location>
        <begin position="78"/>
        <end position="96"/>
    </location>
</feature>
<keyword evidence="1" id="KW-0472">Membrane</keyword>
<comment type="caution">
    <text evidence="2">The sequence shown here is derived from an EMBL/GenBank/DDBJ whole genome shotgun (WGS) entry which is preliminary data.</text>
</comment>
<evidence type="ECO:0000313" key="3">
    <source>
        <dbReference type="Proteomes" id="UP000034107"/>
    </source>
</evidence>
<evidence type="ECO:0000256" key="1">
    <source>
        <dbReference type="SAM" id="Phobius"/>
    </source>
</evidence>
<dbReference type="AlphaFoldDB" id="A0A0G1RLT9"/>
<sequence>MYKIVEILKRYEMWLLRVAVAFPMLWAGIGGIREPSNWIGYVPDFVEVFFDKGTFLVIHSSSLILFAVFLMTGPLRRFFSLLAFLNLLSILIFFGLDDITFRDLGLVLVALVLTVREFEASHLSSVG</sequence>
<feature type="transmembrane region" description="Helical" evidence="1">
    <location>
        <begin position="14"/>
        <end position="33"/>
    </location>
</feature>
<keyword evidence="1" id="KW-1133">Transmembrane helix</keyword>
<evidence type="ECO:0000313" key="2">
    <source>
        <dbReference type="EMBL" id="KKU21895.1"/>
    </source>
</evidence>
<protein>
    <recommendedName>
        <fullName evidence="4">DoxX family protein</fullName>
    </recommendedName>
</protein>